<evidence type="ECO:0000313" key="1">
    <source>
        <dbReference type="EMBL" id="KAK1861290.1"/>
    </source>
</evidence>
<dbReference type="EMBL" id="CM020618">
    <property type="protein sequence ID" value="KAK1861290.1"/>
    <property type="molecule type" value="Genomic_DNA"/>
</dbReference>
<gene>
    <name evidence="1" type="ORF">I4F81_003874</name>
</gene>
<evidence type="ECO:0000313" key="2">
    <source>
        <dbReference type="Proteomes" id="UP000798662"/>
    </source>
</evidence>
<comment type="caution">
    <text evidence="1">The sequence shown here is derived from an EMBL/GenBank/DDBJ whole genome shotgun (WGS) entry which is preliminary data.</text>
</comment>
<keyword evidence="2" id="KW-1185">Reference proteome</keyword>
<name>A0ACC3BU64_PYRYE</name>
<accession>A0ACC3BU64</accession>
<dbReference type="Proteomes" id="UP000798662">
    <property type="component" value="Chromosome 1"/>
</dbReference>
<reference evidence="1" key="1">
    <citation type="submission" date="2019-11" db="EMBL/GenBank/DDBJ databases">
        <title>Nori genome reveals adaptations in red seaweeds to the harsh intertidal environment.</title>
        <authorList>
            <person name="Wang D."/>
            <person name="Mao Y."/>
        </authorList>
    </citation>
    <scope>NUCLEOTIDE SEQUENCE</scope>
    <source>
        <tissue evidence="1">Gametophyte</tissue>
    </source>
</reference>
<sequence length="733" mass="77097">MTPADSAINGDDDAAAAGGADGGAAEVRYVWGTDVTLEEVKAQFEDFAATFTLPGSDEPLYPSVLAHVHDTSAGAVEVDLRHLASHAADAYTKLVRYPSDLMLAFETAFVDLYRRLFPIMTVVAVRGMVIRASPVVPDLFNAFYRCSVCRHERTVAVARGMLDEPPRCAACGGKAAYALVHNRCQFTDRQAVRLQEAPESVPQGDTPATLSLCTYDALVDAAVPGDRVEVTGILRAAPVRVHHRMRTVRSVLRTYIDVVHLRTLATSDRRLVDAVAPSIFGLRDEKKGVLLQLFGGASKEAAWDSSGHGRFRSEINILLVGDPGTSKSQLLQAAHRLAPRGVYTSGRGSSAVGLTAYVTRDAESREAVLESGALVLSDRGVCCIDEFDKMTDVTRSVLHEAMEQQTISVAKAGIIATLNARTAVLAAANPVGSRYNQSLSVVDNIDLPPTLLSRFDLIYLVLDAPNAVADRQLAKHIVSLFSAPPVGGTADRDAADGLDEEEDEEEAPDPLAAMGATAPGLLGVGGAPLDGRTLTDYIAYTRRVCNPVLTPAASASLVAAYLDLRSGGRSGGVTATPRQLESLIRLAEAHARLHLRPSVAAADVAEAVRLVKAALHTAAYDPRTGRIDMDVFALGRSRAAAGESRALAEAVWEKLVAATAAAPAGGGEDGGGGAGGRRDVPQAALLRAVRADTDAAAGVSTAQFRAAVATLVEEERVVVVGGGSALRRIATDG</sequence>
<protein>
    <submittedName>
        <fullName evidence="1">Uncharacterized protein</fullName>
    </submittedName>
</protein>
<proteinExistence type="predicted"/>
<organism evidence="1 2">
    <name type="scientific">Pyropia yezoensis</name>
    <name type="common">Susabi-nori</name>
    <name type="synonym">Porphyra yezoensis</name>
    <dbReference type="NCBI Taxonomy" id="2788"/>
    <lineage>
        <taxon>Eukaryota</taxon>
        <taxon>Rhodophyta</taxon>
        <taxon>Bangiophyceae</taxon>
        <taxon>Bangiales</taxon>
        <taxon>Bangiaceae</taxon>
        <taxon>Pyropia</taxon>
    </lineage>
</organism>